<evidence type="ECO:0000313" key="1">
    <source>
        <dbReference type="EMBL" id="XAF56024.1"/>
    </source>
</evidence>
<sequence>MSKERDDEDRAILNDPEKMRKIMDNVAVHLLSNRLIKAGLSLDKVNQVLAQTPLEEIKEMNAEALAMKECPGCGSGISPNYLEEAYFDYPTFRCQYCNTKLCVSVDEECFGYILTETK</sequence>
<proteinExistence type="predicted"/>
<evidence type="ECO:0000313" key="2">
    <source>
        <dbReference type="Proteomes" id="UP001445268"/>
    </source>
</evidence>
<keyword evidence="2" id="KW-1185">Reference proteome</keyword>
<reference evidence="1 2" key="1">
    <citation type="submission" date="2024-04" db="EMBL/GenBank/DDBJ databases">
        <title>Marinobacter sp. SBY-1.</title>
        <authorList>
            <person name="Pan C."/>
        </authorList>
    </citation>
    <scope>NUCLEOTIDE SEQUENCE [LARGE SCALE GENOMIC DNA]</scope>
    <source>
        <strain evidence="1 2">SBY-1</strain>
        <plasmid evidence="1 2">unnamed1</plasmid>
    </source>
</reference>
<dbReference type="RefSeq" id="WP_342632622.1">
    <property type="nucleotide sequence ID" value="NZ_CP152381.1"/>
</dbReference>
<protein>
    <submittedName>
        <fullName evidence="1">Uncharacterized protein</fullName>
    </submittedName>
</protein>
<dbReference type="Proteomes" id="UP001445268">
    <property type="component" value="Plasmid unnamed1"/>
</dbReference>
<name>A0ABZ3EA52_9GAMM</name>
<geneLocation type="plasmid" evidence="1 2">
    <name>unnamed1</name>
</geneLocation>
<gene>
    <name evidence="1" type="ORF">AAGT77_19005</name>
</gene>
<organism evidence="1 2">
    <name type="scientific">Marinobacter alkaliphilus</name>
    <dbReference type="NCBI Taxonomy" id="254719"/>
    <lineage>
        <taxon>Bacteria</taxon>
        <taxon>Pseudomonadati</taxon>
        <taxon>Pseudomonadota</taxon>
        <taxon>Gammaproteobacteria</taxon>
        <taxon>Pseudomonadales</taxon>
        <taxon>Marinobacteraceae</taxon>
        <taxon>Marinobacter</taxon>
    </lineage>
</organism>
<dbReference type="EMBL" id="CP152381">
    <property type="protein sequence ID" value="XAF56024.1"/>
    <property type="molecule type" value="Genomic_DNA"/>
</dbReference>
<keyword evidence="1" id="KW-0614">Plasmid</keyword>
<accession>A0ABZ3EA52</accession>